<dbReference type="Proteomes" id="UP000008370">
    <property type="component" value="Unassembled WGS sequence"/>
</dbReference>
<name>K5VSY8_PHACS</name>
<protein>
    <submittedName>
        <fullName evidence="1">Uncharacterized protein</fullName>
    </submittedName>
</protein>
<reference evidence="1 2" key="1">
    <citation type="journal article" date="2012" name="BMC Genomics">
        <title>Comparative genomics of the white-rot fungi, Phanerochaete carnosa and P. chrysosporium, to elucidate the genetic basis of the distinct wood types they colonize.</title>
        <authorList>
            <person name="Suzuki H."/>
            <person name="MacDonald J."/>
            <person name="Syed K."/>
            <person name="Salamov A."/>
            <person name="Hori C."/>
            <person name="Aerts A."/>
            <person name="Henrissat B."/>
            <person name="Wiebenga A."/>
            <person name="vanKuyk P.A."/>
            <person name="Barry K."/>
            <person name="Lindquist E."/>
            <person name="LaButti K."/>
            <person name="Lapidus A."/>
            <person name="Lucas S."/>
            <person name="Coutinho P."/>
            <person name="Gong Y."/>
            <person name="Samejima M."/>
            <person name="Mahadevan R."/>
            <person name="Abou-Zaid M."/>
            <person name="de Vries R.P."/>
            <person name="Igarashi K."/>
            <person name="Yadav J.S."/>
            <person name="Grigoriev I.V."/>
            <person name="Master E.R."/>
        </authorList>
    </citation>
    <scope>NUCLEOTIDE SEQUENCE [LARGE SCALE GENOMIC DNA]</scope>
    <source>
        <strain evidence="1 2">HHB-10118-sp</strain>
    </source>
</reference>
<dbReference type="HOGENOM" id="CLU_2655291_0_0_1"/>
<evidence type="ECO:0000313" key="1">
    <source>
        <dbReference type="EMBL" id="EKM49880.1"/>
    </source>
</evidence>
<keyword evidence="2" id="KW-1185">Reference proteome</keyword>
<organism evidence="1 2">
    <name type="scientific">Phanerochaete carnosa (strain HHB-10118-sp)</name>
    <name type="common">White-rot fungus</name>
    <name type="synonym">Peniophora carnosa</name>
    <dbReference type="NCBI Taxonomy" id="650164"/>
    <lineage>
        <taxon>Eukaryota</taxon>
        <taxon>Fungi</taxon>
        <taxon>Dikarya</taxon>
        <taxon>Basidiomycota</taxon>
        <taxon>Agaricomycotina</taxon>
        <taxon>Agaricomycetes</taxon>
        <taxon>Polyporales</taxon>
        <taxon>Phanerochaetaceae</taxon>
        <taxon>Phanerochaete</taxon>
    </lineage>
</organism>
<evidence type="ECO:0000313" key="2">
    <source>
        <dbReference type="Proteomes" id="UP000008370"/>
    </source>
</evidence>
<dbReference type="GeneID" id="18919144"/>
<dbReference type="KEGG" id="pco:PHACADRAFT_265631"/>
<dbReference type="RefSeq" id="XP_007401930.1">
    <property type="nucleotide sequence ID" value="XM_007401868.1"/>
</dbReference>
<dbReference type="AlphaFoldDB" id="K5VSY8"/>
<gene>
    <name evidence="1" type="ORF">PHACADRAFT_265631</name>
</gene>
<sequence length="76" mass="8858">MQYHDAPGAFIKTRNTHRNSMFSPRHDEAADPVIDWCDYDHDETLEEEAVKYEEMGQLGKRKICDVLIYSALGNRK</sequence>
<accession>K5VSY8</accession>
<dbReference type="InParanoid" id="K5VSY8"/>
<dbReference type="EMBL" id="JH930480">
    <property type="protein sequence ID" value="EKM49880.1"/>
    <property type="molecule type" value="Genomic_DNA"/>
</dbReference>
<proteinExistence type="predicted"/>